<dbReference type="GO" id="GO:0000156">
    <property type="term" value="F:phosphorelay response regulator activity"/>
    <property type="evidence" value="ECO:0007669"/>
    <property type="project" value="TreeGrafter"/>
</dbReference>
<dbReference type="InterPro" id="IPR036388">
    <property type="entry name" value="WH-like_DNA-bd_sf"/>
</dbReference>
<dbReference type="Gene3D" id="6.10.250.690">
    <property type="match status" value="1"/>
</dbReference>
<evidence type="ECO:0000256" key="6">
    <source>
        <dbReference type="ARBA" id="ARBA00023163"/>
    </source>
</evidence>
<dbReference type="RefSeq" id="WP_160180181.1">
    <property type="nucleotide sequence ID" value="NZ_CP047656.1"/>
</dbReference>
<sequence length="239" mass="27207">MTDRILIVEDDLDIANLMRVNLLELGVEIDHQTDGQLALTQALENDYSVILLDVMLPNMNGLDICRQIRDKRPMQIIIMLTSKNSETDRVLGLELGADDYMTKPFSVRELQARVRSQLRKVHVLQQSHVPSPQENDALCIGSLRIEQKNHQVFLAEQELILTATEFELLHHLASHPGQVFSRSQLLESVWGYHHSGYEHTVNSHINRLRAKLEKDATSPKIVQTVWGVGYKFNPQGVSD</sequence>
<evidence type="ECO:0000256" key="9">
    <source>
        <dbReference type="PROSITE-ProRule" id="PRU01091"/>
    </source>
</evidence>
<dbReference type="Gene3D" id="1.10.10.10">
    <property type="entry name" value="Winged helix-like DNA-binding domain superfamily/Winged helix DNA-binding domain"/>
    <property type="match status" value="1"/>
</dbReference>
<dbReference type="PROSITE" id="PS50110">
    <property type="entry name" value="RESPONSE_REGULATORY"/>
    <property type="match status" value="1"/>
</dbReference>
<evidence type="ECO:0000259" key="11">
    <source>
        <dbReference type="PROSITE" id="PS51755"/>
    </source>
</evidence>
<dbReference type="SUPFAM" id="SSF46894">
    <property type="entry name" value="C-terminal effector domain of the bipartite response regulators"/>
    <property type="match status" value="1"/>
</dbReference>
<comment type="function">
    <text evidence="7">This protein is a positive regulator for the phosphate regulon. Transcription of this operon is positively regulated by PhoB and PhoR when phosphate is limited.</text>
</comment>
<dbReference type="SMART" id="SM00448">
    <property type="entry name" value="REC"/>
    <property type="match status" value="1"/>
</dbReference>
<dbReference type="OrthoDB" id="9802426at2"/>
<dbReference type="InterPro" id="IPR039420">
    <property type="entry name" value="WalR-like"/>
</dbReference>
<dbReference type="InterPro" id="IPR001867">
    <property type="entry name" value="OmpR/PhoB-type_DNA-bd"/>
</dbReference>
<name>A0A857JJK6_9ALTE</name>
<feature type="modified residue" description="4-aspartylphosphate" evidence="8">
    <location>
        <position position="53"/>
    </location>
</feature>
<dbReference type="GO" id="GO:0032993">
    <property type="term" value="C:protein-DNA complex"/>
    <property type="evidence" value="ECO:0007669"/>
    <property type="project" value="TreeGrafter"/>
</dbReference>
<evidence type="ECO:0000313" key="12">
    <source>
        <dbReference type="EMBL" id="QHJ12239.1"/>
    </source>
</evidence>
<evidence type="ECO:0000259" key="10">
    <source>
        <dbReference type="PROSITE" id="PS50110"/>
    </source>
</evidence>
<dbReference type="GO" id="GO:0006355">
    <property type="term" value="P:regulation of DNA-templated transcription"/>
    <property type="evidence" value="ECO:0007669"/>
    <property type="project" value="InterPro"/>
</dbReference>
<dbReference type="SUPFAM" id="SSF52172">
    <property type="entry name" value="CheY-like"/>
    <property type="match status" value="1"/>
</dbReference>
<dbReference type="PROSITE" id="PS51755">
    <property type="entry name" value="OMPR_PHOB"/>
    <property type="match status" value="1"/>
</dbReference>
<dbReference type="KEGG" id="pmes:FX988_02490"/>
<dbReference type="InterPro" id="IPR011006">
    <property type="entry name" value="CheY-like_superfamily"/>
</dbReference>
<dbReference type="GO" id="GO:0005829">
    <property type="term" value="C:cytosol"/>
    <property type="evidence" value="ECO:0007669"/>
    <property type="project" value="TreeGrafter"/>
</dbReference>
<dbReference type="PANTHER" id="PTHR48111:SF1">
    <property type="entry name" value="TWO-COMPONENT RESPONSE REGULATOR ORR33"/>
    <property type="match status" value="1"/>
</dbReference>
<organism evidence="12 13">
    <name type="scientific">Paraglaciecola mesophila</name>
    <dbReference type="NCBI Taxonomy" id="197222"/>
    <lineage>
        <taxon>Bacteria</taxon>
        <taxon>Pseudomonadati</taxon>
        <taxon>Pseudomonadota</taxon>
        <taxon>Gammaproteobacteria</taxon>
        <taxon>Alteromonadales</taxon>
        <taxon>Alteromonadaceae</taxon>
        <taxon>Paraglaciecola</taxon>
    </lineage>
</organism>
<gene>
    <name evidence="12" type="ORF">FX988_02490</name>
</gene>
<dbReference type="Proteomes" id="UP000464524">
    <property type="component" value="Chromosome"/>
</dbReference>
<feature type="DNA-binding region" description="OmpR/PhoB-type" evidence="9">
    <location>
        <begin position="135"/>
        <end position="234"/>
    </location>
</feature>
<keyword evidence="13" id="KW-1185">Reference proteome</keyword>
<dbReference type="Gene3D" id="3.40.50.2300">
    <property type="match status" value="1"/>
</dbReference>
<dbReference type="GO" id="GO:0000976">
    <property type="term" value="F:transcription cis-regulatory region binding"/>
    <property type="evidence" value="ECO:0007669"/>
    <property type="project" value="TreeGrafter"/>
</dbReference>
<keyword evidence="6" id="KW-0804">Transcription</keyword>
<dbReference type="FunFam" id="1.10.10.10:FF:000018">
    <property type="entry name" value="DNA-binding response regulator ResD"/>
    <property type="match status" value="1"/>
</dbReference>
<evidence type="ECO:0000256" key="7">
    <source>
        <dbReference type="ARBA" id="ARBA00024735"/>
    </source>
</evidence>
<feature type="domain" description="OmpR/PhoB-type" evidence="11">
    <location>
        <begin position="135"/>
        <end position="234"/>
    </location>
</feature>
<evidence type="ECO:0000256" key="4">
    <source>
        <dbReference type="ARBA" id="ARBA00023015"/>
    </source>
</evidence>
<dbReference type="InterPro" id="IPR001789">
    <property type="entry name" value="Sig_transdc_resp-reg_receiver"/>
</dbReference>
<dbReference type="SMART" id="SM00862">
    <property type="entry name" value="Trans_reg_C"/>
    <property type="match status" value="1"/>
</dbReference>
<evidence type="ECO:0000256" key="5">
    <source>
        <dbReference type="ARBA" id="ARBA00023125"/>
    </source>
</evidence>
<reference evidence="12 13" key="1">
    <citation type="submission" date="2019-12" db="EMBL/GenBank/DDBJ databases">
        <title>Genome sequencing and assembly of endphytes of Porphyra tenera.</title>
        <authorList>
            <person name="Park J.M."/>
            <person name="Shin R."/>
            <person name="Jo S.H."/>
        </authorList>
    </citation>
    <scope>NUCLEOTIDE SEQUENCE [LARGE SCALE GENOMIC DNA]</scope>
    <source>
        <strain evidence="12 13">GPM4</strain>
    </source>
</reference>
<evidence type="ECO:0000256" key="3">
    <source>
        <dbReference type="ARBA" id="ARBA00023012"/>
    </source>
</evidence>
<dbReference type="Pfam" id="PF00486">
    <property type="entry name" value="Trans_reg_C"/>
    <property type="match status" value="1"/>
</dbReference>
<dbReference type="EMBL" id="CP047656">
    <property type="protein sequence ID" value="QHJ12239.1"/>
    <property type="molecule type" value="Genomic_DNA"/>
</dbReference>
<keyword evidence="3" id="KW-0902">Two-component regulatory system</keyword>
<evidence type="ECO:0000256" key="8">
    <source>
        <dbReference type="PROSITE-ProRule" id="PRU00169"/>
    </source>
</evidence>
<keyword evidence="4" id="KW-0805">Transcription regulation</keyword>
<evidence type="ECO:0000256" key="2">
    <source>
        <dbReference type="ARBA" id="ARBA00022553"/>
    </source>
</evidence>
<feature type="domain" description="Response regulatory" evidence="10">
    <location>
        <begin position="4"/>
        <end position="118"/>
    </location>
</feature>
<dbReference type="PANTHER" id="PTHR48111">
    <property type="entry name" value="REGULATOR OF RPOS"/>
    <property type="match status" value="1"/>
</dbReference>
<evidence type="ECO:0000313" key="13">
    <source>
        <dbReference type="Proteomes" id="UP000464524"/>
    </source>
</evidence>
<protein>
    <recommendedName>
        <fullName evidence="1">Phosphate regulon transcriptional regulatory protein PhoB</fullName>
    </recommendedName>
</protein>
<dbReference type="Pfam" id="PF00072">
    <property type="entry name" value="Response_reg"/>
    <property type="match status" value="1"/>
</dbReference>
<dbReference type="CDD" id="cd00383">
    <property type="entry name" value="trans_reg_C"/>
    <property type="match status" value="1"/>
</dbReference>
<evidence type="ECO:0000256" key="1">
    <source>
        <dbReference type="ARBA" id="ARBA00013332"/>
    </source>
</evidence>
<keyword evidence="2 8" id="KW-0597">Phosphoprotein</keyword>
<keyword evidence="5 9" id="KW-0238">DNA-binding</keyword>
<dbReference type="InterPro" id="IPR016032">
    <property type="entry name" value="Sig_transdc_resp-reg_C-effctor"/>
</dbReference>
<accession>A0A857JJK6</accession>
<proteinExistence type="predicted"/>
<dbReference type="AlphaFoldDB" id="A0A857JJK6"/>